<dbReference type="InterPro" id="IPR001487">
    <property type="entry name" value="Bromodomain"/>
</dbReference>
<organism evidence="5 6">
    <name type="scientific">Trifolium subterraneum</name>
    <name type="common">Subterranean clover</name>
    <dbReference type="NCBI Taxonomy" id="3900"/>
    <lineage>
        <taxon>Eukaryota</taxon>
        <taxon>Viridiplantae</taxon>
        <taxon>Streptophyta</taxon>
        <taxon>Embryophyta</taxon>
        <taxon>Tracheophyta</taxon>
        <taxon>Spermatophyta</taxon>
        <taxon>Magnoliopsida</taxon>
        <taxon>eudicotyledons</taxon>
        <taxon>Gunneridae</taxon>
        <taxon>Pentapetalae</taxon>
        <taxon>rosids</taxon>
        <taxon>fabids</taxon>
        <taxon>Fabales</taxon>
        <taxon>Fabaceae</taxon>
        <taxon>Papilionoideae</taxon>
        <taxon>50 kb inversion clade</taxon>
        <taxon>NPAAA clade</taxon>
        <taxon>Hologalegina</taxon>
        <taxon>IRL clade</taxon>
        <taxon>Trifolieae</taxon>
        <taxon>Trifolium</taxon>
    </lineage>
</organism>
<dbReference type="Gene3D" id="1.20.920.10">
    <property type="entry name" value="Bromodomain-like"/>
    <property type="match status" value="1"/>
</dbReference>
<evidence type="ECO:0000256" key="1">
    <source>
        <dbReference type="ARBA" id="ARBA00023117"/>
    </source>
</evidence>
<dbReference type="Pfam" id="PF00439">
    <property type="entry name" value="Bromodomain"/>
    <property type="match status" value="1"/>
</dbReference>
<dbReference type="SUPFAM" id="SSF47370">
    <property type="entry name" value="Bromodomain"/>
    <property type="match status" value="1"/>
</dbReference>
<dbReference type="EMBL" id="DF975082">
    <property type="protein sequence ID" value="GAU51341.1"/>
    <property type="molecule type" value="Genomic_DNA"/>
</dbReference>
<dbReference type="SMART" id="SM00297">
    <property type="entry name" value="BROMO"/>
    <property type="match status" value="1"/>
</dbReference>
<accession>A0A2Z6P4I9</accession>
<evidence type="ECO:0000256" key="3">
    <source>
        <dbReference type="SAM" id="MobiDB-lite"/>
    </source>
</evidence>
<feature type="region of interest" description="Disordered" evidence="3">
    <location>
        <begin position="22"/>
        <end position="56"/>
    </location>
</feature>
<feature type="compositionally biased region" description="Basic residues" evidence="3">
    <location>
        <begin position="31"/>
        <end position="40"/>
    </location>
</feature>
<feature type="region of interest" description="Disordered" evidence="3">
    <location>
        <begin position="201"/>
        <end position="303"/>
    </location>
</feature>
<dbReference type="PRINTS" id="PR00503">
    <property type="entry name" value="BROMODOMAIN"/>
</dbReference>
<dbReference type="PANTHER" id="PTHR45926">
    <property type="entry name" value="OSJNBA0053K19.4 PROTEIN"/>
    <property type="match status" value="1"/>
</dbReference>
<dbReference type="InterPro" id="IPR036427">
    <property type="entry name" value="Bromodomain-like_sf"/>
</dbReference>
<protein>
    <recommendedName>
        <fullName evidence="4">Bromo domain-containing protein</fullName>
    </recommendedName>
</protein>
<dbReference type="AlphaFoldDB" id="A0A2Z6P4I9"/>
<feature type="region of interest" description="Disordered" evidence="3">
    <location>
        <begin position="343"/>
        <end position="383"/>
    </location>
</feature>
<sequence>MVHNSDEPVSNCHSDFVSGHHTQTLELGKQVNRRNAKRGRPTGSKKPLKRASEEMHKEVMRHLSKILTEITRRKCAWVFMAPVDVKRLEVPNYYQFIEKPMDLGTIRNKMKESGYKNARQMYEDVKLTFNNAIKYNDKGTDPHEAAKTLLEKFEEKWQNLLPKIEEAESQLLKEESHERSYKTRVPRATYAKMARGLSTEIGNSDAKNSAAIPQDLSKRKRKNPSTSFDTVASCDEESKAPKKKRNPKRNPSTHSSATESSSKDSRSEKLHDVDAGAPSGDVEKPTPANQSFPVSAQQQKTRARIVKEVHISSQMATPADNVMQDLYQRKNVVEEVYATIVEQSSSKGYSPSEENHEENKEDSDSEGFHEGHSRMAPEPDFGLSDFQSKLQDNVVTVIEDFISSCGILGNYTAPVSQSSETSKCSAVTADHLIQTFRGIAFKSNPYENPSIILTLHPAIESFKQKLEVNKPLLSSSQLEGIQVVIKNLEDNFKVHDDFKQEKVVKEQYIEEAGECFAAMIEKNNQYFEQKKQVDNNSSEISELTKKIKLYWKLRMK</sequence>
<feature type="compositionally biased region" description="Basic and acidic residues" evidence="3">
    <location>
        <begin position="366"/>
        <end position="377"/>
    </location>
</feature>
<dbReference type="PROSITE" id="PS50014">
    <property type="entry name" value="BROMODOMAIN_2"/>
    <property type="match status" value="1"/>
</dbReference>
<name>A0A2Z6P4I9_TRISU</name>
<dbReference type="Proteomes" id="UP000242715">
    <property type="component" value="Unassembled WGS sequence"/>
</dbReference>
<proteinExistence type="predicted"/>
<feature type="domain" description="Bromo" evidence="4">
    <location>
        <begin position="71"/>
        <end position="143"/>
    </location>
</feature>
<evidence type="ECO:0000259" key="4">
    <source>
        <dbReference type="PROSITE" id="PS50014"/>
    </source>
</evidence>
<keyword evidence="1 2" id="KW-0103">Bromodomain</keyword>
<reference evidence="6" key="1">
    <citation type="journal article" date="2017" name="Front. Plant Sci.">
        <title>Climate Clever Clovers: New Paradigm to Reduce the Environmental Footprint of Ruminants by Breeding Low Methanogenic Forages Utilizing Haplotype Variation.</title>
        <authorList>
            <person name="Kaur P."/>
            <person name="Appels R."/>
            <person name="Bayer P.E."/>
            <person name="Keeble-Gagnere G."/>
            <person name="Wang J."/>
            <person name="Hirakawa H."/>
            <person name="Shirasawa K."/>
            <person name="Vercoe P."/>
            <person name="Stefanova K."/>
            <person name="Durmic Z."/>
            <person name="Nichols P."/>
            <person name="Revell C."/>
            <person name="Isobe S.N."/>
            <person name="Edwards D."/>
            <person name="Erskine W."/>
        </authorList>
    </citation>
    <scope>NUCLEOTIDE SEQUENCE [LARGE SCALE GENOMIC DNA]</scope>
    <source>
        <strain evidence="6">cv. Daliak</strain>
    </source>
</reference>
<evidence type="ECO:0000313" key="5">
    <source>
        <dbReference type="EMBL" id="GAU51341.1"/>
    </source>
</evidence>
<feature type="compositionally biased region" description="Basic and acidic residues" evidence="3">
    <location>
        <begin position="261"/>
        <end position="274"/>
    </location>
</feature>
<feature type="compositionally biased region" description="Low complexity" evidence="3">
    <location>
        <begin position="249"/>
        <end position="260"/>
    </location>
</feature>
<gene>
    <name evidence="5" type="ORF">TSUD_412910</name>
</gene>
<evidence type="ECO:0000256" key="2">
    <source>
        <dbReference type="PROSITE-ProRule" id="PRU00035"/>
    </source>
</evidence>
<dbReference type="OrthoDB" id="615661at2759"/>
<feature type="compositionally biased region" description="Polar residues" evidence="3">
    <location>
        <begin position="287"/>
        <end position="300"/>
    </location>
</feature>
<keyword evidence="6" id="KW-1185">Reference proteome</keyword>
<evidence type="ECO:0000313" key="6">
    <source>
        <dbReference type="Proteomes" id="UP000242715"/>
    </source>
</evidence>